<name>A0ABX7T8I5_9SPHN</name>
<dbReference type="EMBL" id="CP071794">
    <property type="protein sequence ID" value="QTD57401.1"/>
    <property type="molecule type" value="Genomic_DNA"/>
</dbReference>
<reference evidence="2 3" key="1">
    <citation type="submission" date="2021-03" db="EMBL/GenBank/DDBJ databases">
        <title>Complete genome of Parasphingorhabdus_sp.JHSY0214.</title>
        <authorList>
            <person name="Yoo J.H."/>
            <person name="Bae J.W."/>
        </authorList>
    </citation>
    <scope>NUCLEOTIDE SEQUENCE [LARGE SCALE GENOMIC DNA]</scope>
    <source>
        <strain evidence="2 3">JHSY0214</strain>
    </source>
</reference>
<dbReference type="Proteomes" id="UP000663923">
    <property type="component" value="Chromosome"/>
</dbReference>
<accession>A0ABX7T8I5</accession>
<dbReference type="RefSeq" id="WP_207989832.1">
    <property type="nucleotide sequence ID" value="NZ_CP071794.1"/>
</dbReference>
<feature type="signal peptide" evidence="1">
    <location>
        <begin position="1"/>
        <end position="21"/>
    </location>
</feature>
<feature type="chain" id="PRO_5046286871" evidence="1">
    <location>
        <begin position="22"/>
        <end position="142"/>
    </location>
</feature>
<organism evidence="2 3">
    <name type="scientific">Parasphingorhabdus cellanae</name>
    <dbReference type="NCBI Taxonomy" id="2806553"/>
    <lineage>
        <taxon>Bacteria</taxon>
        <taxon>Pseudomonadati</taxon>
        <taxon>Pseudomonadota</taxon>
        <taxon>Alphaproteobacteria</taxon>
        <taxon>Sphingomonadales</taxon>
        <taxon>Sphingomonadaceae</taxon>
        <taxon>Parasphingorhabdus</taxon>
    </lineage>
</organism>
<evidence type="ECO:0000313" key="3">
    <source>
        <dbReference type="Proteomes" id="UP000663923"/>
    </source>
</evidence>
<keyword evidence="3" id="KW-1185">Reference proteome</keyword>
<protein>
    <submittedName>
        <fullName evidence="2">Uncharacterized protein</fullName>
    </submittedName>
</protein>
<proteinExistence type="predicted"/>
<gene>
    <name evidence="2" type="ORF">J4G78_07705</name>
</gene>
<sequence>MRVWLGLFTAASLLAGTGANALGSTDAKGNQGETFELCGLTAKNIVALRKIAETSPGILKLSDFDVYAHFMTEDSGVLVFATKVNSAYPSVACRYYTDLEAKPENLVVDVRCETSQEKCDRFYRMIEGTSLTRGPNNSESNP</sequence>
<evidence type="ECO:0000256" key="1">
    <source>
        <dbReference type="SAM" id="SignalP"/>
    </source>
</evidence>
<keyword evidence="1" id="KW-0732">Signal</keyword>
<evidence type="ECO:0000313" key="2">
    <source>
        <dbReference type="EMBL" id="QTD57401.1"/>
    </source>
</evidence>